<feature type="domain" description="DUF7788" evidence="2">
    <location>
        <begin position="408"/>
        <end position="595"/>
    </location>
</feature>
<reference evidence="3" key="2">
    <citation type="submission" date="2023-02" db="EMBL/GenBank/DDBJ databases">
        <authorList>
            <person name="Swenson N.G."/>
            <person name="Wegrzyn J.L."/>
            <person name="Mcevoy S.L."/>
        </authorList>
    </citation>
    <scope>NUCLEOTIDE SEQUENCE</scope>
    <source>
        <strain evidence="3">91603</strain>
        <tissue evidence="3">Leaf</tissue>
    </source>
</reference>
<dbReference type="Gene3D" id="3.40.50.410">
    <property type="entry name" value="von Willebrand factor, type A domain"/>
    <property type="match status" value="1"/>
</dbReference>
<comment type="caution">
    <text evidence="3">The sequence shown here is derived from an EMBL/GenBank/DDBJ whole genome shotgun (WGS) entry which is preliminary data.</text>
</comment>
<sequence length="610" mass="70375">MAPPPHPLLGPPSIHCPDNLPEWCYFSNYPRTYTENWSPTLVTTGNPCLDFFFHMVPDTPASSLKQRLRSAWNHDPLKTLKLVCNLRGVRGTGKSDKDGFYTAAHWLHENHPKTLAANVGSIAGFGYLKDLPEILYQLVQGPDVRRNQKAELAKAKKNIKGAKEKTHERYSVPREIRIRESQNKDREKKWVACLFREERRREMARKAFHKYSDDPDYRFLFERISDYFAEHLKNDMKFYESRELRKLSLAAKWCPSIDQSYDGVTLICESIAKKVFPRELYPEYEGIEEAHYAYRVRDRLRKQVLVPLRKALELPEVYIGANRWDMIPYSRVASVAMSLYKEKFLKHDHDRFKKYLDQVKEGKKKINAGALLPHQIIKSLRDGDGGQVAELQWKRMVDDLLKEGKLRNCMAVIDVSGSMEGTPKDVAVALGILVSELSEDPWKGKLITFSKRPVLQILDDDDLKSKTEFLQNKRPGMNTDFQKVFDIILQVSVEGNLKPEQMIKRLFVFSDMEFDKASTNQWETDYQTIVRKYTEKGYGSAVPEIVFRNLRHSRATPVPGNQKGVTLLSGFSKNLLKLFFNSEGDIDKDPEKVMEAAISGVEYQKLVVVD</sequence>
<dbReference type="InterPro" id="IPR036465">
    <property type="entry name" value="vWFA_dom_sf"/>
</dbReference>
<evidence type="ECO:0000313" key="4">
    <source>
        <dbReference type="Proteomes" id="UP001064489"/>
    </source>
</evidence>
<proteinExistence type="predicted"/>
<name>A0AAD5IN79_ACENE</name>
<dbReference type="PIRSF" id="PIRSF015417">
    <property type="entry name" value="T31B5_30_vWA"/>
    <property type="match status" value="1"/>
</dbReference>
<feature type="domain" description="DUF2828" evidence="1">
    <location>
        <begin position="34"/>
        <end position="406"/>
    </location>
</feature>
<dbReference type="CDD" id="cd00198">
    <property type="entry name" value="vWFA"/>
    <property type="match status" value="1"/>
</dbReference>
<evidence type="ECO:0000313" key="3">
    <source>
        <dbReference type="EMBL" id="KAI9169916.1"/>
    </source>
</evidence>
<reference evidence="3" key="1">
    <citation type="journal article" date="2022" name="Plant J.">
        <title>Strategies of tolerance reflected in two North American maple genomes.</title>
        <authorList>
            <person name="McEvoy S.L."/>
            <person name="Sezen U.U."/>
            <person name="Trouern-Trend A."/>
            <person name="McMahon S.M."/>
            <person name="Schaberg P.G."/>
            <person name="Yang J."/>
            <person name="Wegrzyn J.L."/>
            <person name="Swenson N.G."/>
        </authorList>
    </citation>
    <scope>NUCLEOTIDE SEQUENCE</scope>
    <source>
        <strain evidence="3">91603</strain>
    </source>
</reference>
<gene>
    <name evidence="3" type="ORF">LWI28_019453</name>
</gene>
<dbReference type="InterPro" id="IPR011205">
    <property type="entry name" value="UCP015417_vWA"/>
</dbReference>
<dbReference type="EMBL" id="JAJSOW010000104">
    <property type="protein sequence ID" value="KAI9169916.1"/>
    <property type="molecule type" value="Genomic_DNA"/>
</dbReference>
<dbReference type="SUPFAM" id="SSF53300">
    <property type="entry name" value="vWA-like"/>
    <property type="match status" value="1"/>
</dbReference>
<dbReference type="Pfam" id="PF25043">
    <property type="entry name" value="DUF7788"/>
    <property type="match status" value="1"/>
</dbReference>
<dbReference type="PANTHER" id="PTHR31373">
    <property type="entry name" value="OS06G0652100 PROTEIN"/>
    <property type="match status" value="1"/>
</dbReference>
<dbReference type="Proteomes" id="UP001064489">
    <property type="component" value="Chromosome 7"/>
</dbReference>
<dbReference type="Pfam" id="PF11443">
    <property type="entry name" value="DUF2828"/>
    <property type="match status" value="1"/>
</dbReference>
<evidence type="ECO:0000259" key="1">
    <source>
        <dbReference type="Pfam" id="PF11443"/>
    </source>
</evidence>
<dbReference type="PANTHER" id="PTHR31373:SF17">
    <property type="entry name" value="OS06G0652100 PROTEIN"/>
    <property type="match status" value="1"/>
</dbReference>
<dbReference type="AlphaFoldDB" id="A0AAD5IN79"/>
<dbReference type="InterPro" id="IPR056690">
    <property type="entry name" value="DUF7788"/>
</dbReference>
<accession>A0AAD5IN79</accession>
<protein>
    <submittedName>
        <fullName evidence="3">Uncharacterized protein</fullName>
    </submittedName>
</protein>
<evidence type="ECO:0000259" key="2">
    <source>
        <dbReference type="Pfam" id="PF25043"/>
    </source>
</evidence>
<keyword evidence="4" id="KW-1185">Reference proteome</keyword>
<organism evidence="3 4">
    <name type="scientific">Acer negundo</name>
    <name type="common">Box elder</name>
    <dbReference type="NCBI Taxonomy" id="4023"/>
    <lineage>
        <taxon>Eukaryota</taxon>
        <taxon>Viridiplantae</taxon>
        <taxon>Streptophyta</taxon>
        <taxon>Embryophyta</taxon>
        <taxon>Tracheophyta</taxon>
        <taxon>Spermatophyta</taxon>
        <taxon>Magnoliopsida</taxon>
        <taxon>eudicotyledons</taxon>
        <taxon>Gunneridae</taxon>
        <taxon>Pentapetalae</taxon>
        <taxon>rosids</taxon>
        <taxon>malvids</taxon>
        <taxon>Sapindales</taxon>
        <taxon>Sapindaceae</taxon>
        <taxon>Hippocastanoideae</taxon>
        <taxon>Acereae</taxon>
        <taxon>Acer</taxon>
    </lineage>
</organism>
<dbReference type="InterPro" id="IPR058580">
    <property type="entry name" value="DUF2828"/>
</dbReference>